<feature type="chain" id="PRO_5008620418" description="TonB C-terminal domain-containing protein" evidence="1">
    <location>
        <begin position="30"/>
        <end position="143"/>
    </location>
</feature>
<dbReference type="Gene3D" id="3.30.1150.10">
    <property type="match status" value="1"/>
</dbReference>
<dbReference type="EMBL" id="MAYH01000045">
    <property type="protein sequence ID" value="OCA69413.1"/>
    <property type="molecule type" value="Genomic_DNA"/>
</dbReference>
<dbReference type="AlphaFoldDB" id="A0A1B8ZCT5"/>
<evidence type="ECO:0000313" key="3">
    <source>
        <dbReference type="Proteomes" id="UP000092651"/>
    </source>
</evidence>
<dbReference type="Proteomes" id="UP000092651">
    <property type="component" value="Unassembled WGS sequence"/>
</dbReference>
<dbReference type="RefSeq" id="WP_065395601.1">
    <property type="nucleotide sequence ID" value="NZ_JBOFOB010000539.1"/>
</dbReference>
<evidence type="ECO:0000256" key="1">
    <source>
        <dbReference type="SAM" id="SignalP"/>
    </source>
</evidence>
<keyword evidence="1" id="KW-0732">Signal</keyword>
<feature type="signal peptide" evidence="1">
    <location>
        <begin position="1"/>
        <end position="29"/>
    </location>
</feature>
<accession>A0A1B8ZCT5</accession>
<dbReference type="SUPFAM" id="SSF74653">
    <property type="entry name" value="TolA/TonB C-terminal domain"/>
    <property type="match status" value="1"/>
</dbReference>
<protein>
    <recommendedName>
        <fullName evidence="4">TonB C-terminal domain-containing protein</fullName>
    </recommendedName>
</protein>
<comment type="caution">
    <text evidence="2">The sequence shown here is derived from an EMBL/GenBank/DDBJ whole genome shotgun (WGS) entry which is preliminary data.</text>
</comment>
<proteinExistence type="predicted"/>
<evidence type="ECO:0000313" key="2">
    <source>
        <dbReference type="EMBL" id="OCA69413.1"/>
    </source>
</evidence>
<name>A0A1B8ZCT5_9FLAO</name>
<reference evidence="2 3" key="1">
    <citation type="submission" date="2016-07" db="EMBL/GenBank/DDBJ databases">
        <authorList>
            <person name="Jeong J.-J."/>
            <person name="Kim D.W."/>
            <person name="Sang M.K."/>
            <person name="Choi I.-G."/>
            <person name="Kim K.D."/>
        </authorList>
    </citation>
    <scope>NUCLEOTIDE SEQUENCE [LARGE SCALE GENOMIC DNA]</scope>
    <source>
        <strain evidence="2 3">UTM-3</strain>
    </source>
</reference>
<dbReference type="OrthoDB" id="1095452at2"/>
<organism evidence="2 3">
    <name type="scientific">Chryseobacterium artocarpi</name>
    <dbReference type="NCBI Taxonomy" id="1414727"/>
    <lineage>
        <taxon>Bacteria</taxon>
        <taxon>Pseudomonadati</taxon>
        <taxon>Bacteroidota</taxon>
        <taxon>Flavobacteriia</taxon>
        <taxon>Flavobacteriales</taxon>
        <taxon>Weeksellaceae</taxon>
        <taxon>Chryseobacterium group</taxon>
        <taxon>Chryseobacterium</taxon>
    </lineage>
</organism>
<keyword evidence="3" id="KW-1185">Reference proteome</keyword>
<sequence length="143" mass="15840">MKTNNSILYKGFLAIIFVSAFLCSVSVSAQKEPSSIPVADSARTFKNPEFPGGHAAFTQEVLRYFRTSVPASLNIKRAEATATFIVDTDGVMKQFAIESSQNDVVKEEFLRALKKINKKWTPAEKNGAPVRAVMRQPLVFLLN</sequence>
<gene>
    <name evidence="2" type="ORF">BBI01_14840</name>
</gene>
<evidence type="ECO:0008006" key="4">
    <source>
        <dbReference type="Google" id="ProtNLM"/>
    </source>
</evidence>